<feature type="region of interest" description="Disordered" evidence="1">
    <location>
        <begin position="1"/>
        <end position="30"/>
    </location>
</feature>
<feature type="compositionally biased region" description="Polar residues" evidence="1">
    <location>
        <begin position="10"/>
        <end position="22"/>
    </location>
</feature>
<organism evidence="3">
    <name type="scientific">Selaginella moellendorffii</name>
    <name type="common">Spikemoss</name>
    <dbReference type="NCBI Taxonomy" id="88036"/>
    <lineage>
        <taxon>Eukaryota</taxon>
        <taxon>Viridiplantae</taxon>
        <taxon>Streptophyta</taxon>
        <taxon>Embryophyta</taxon>
        <taxon>Tracheophyta</taxon>
        <taxon>Lycopodiopsida</taxon>
        <taxon>Selaginellales</taxon>
        <taxon>Selaginellaceae</taxon>
        <taxon>Selaginella</taxon>
    </lineage>
</organism>
<gene>
    <name evidence="2" type="ORF">SELMODRAFT_428378</name>
</gene>
<evidence type="ECO:0000256" key="1">
    <source>
        <dbReference type="SAM" id="MobiDB-lite"/>
    </source>
</evidence>
<dbReference type="Proteomes" id="UP000001514">
    <property type="component" value="Unassembled WGS sequence"/>
</dbReference>
<dbReference type="InParanoid" id="D8T2M6"/>
<evidence type="ECO:0000313" key="2">
    <source>
        <dbReference type="EMBL" id="EFJ09131.1"/>
    </source>
</evidence>
<dbReference type="AlphaFoldDB" id="D8T2M6"/>
<dbReference type="Gramene" id="EFJ09131">
    <property type="protein sequence ID" value="EFJ09131"/>
    <property type="gene ID" value="SELMODRAFT_428378"/>
</dbReference>
<proteinExistence type="predicted"/>
<protein>
    <submittedName>
        <fullName evidence="2">Uncharacterized protein</fullName>
    </submittedName>
</protein>
<evidence type="ECO:0000313" key="3">
    <source>
        <dbReference type="Proteomes" id="UP000001514"/>
    </source>
</evidence>
<dbReference type="HOGENOM" id="CLU_346621_0_0_1"/>
<feature type="region of interest" description="Disordered" evidence="1">
    <location>
        <begin position="69"/>
        <end position="90"/>
    </location>
</feature>
<accession>D8T2M6</accession>
<keyword evidence="3" id="KW-1185">Reference proteome</keyword>
<dbReference type="EMBL" id="GL377666">
    <property type="protein sequence ID" value="EFJ09131.1"/>
    <property type="molecule type" value="Genomic_DNA"/>
</dbReference>
<name>D8T2M6_SELML</name>
<reference evidence="2 3" key="1">
    <citation type="journal article" date="2011" name="Science">
        <title>The Selaginella genome identifies genetic changes associated with the evolution of vascular plants.</title>
        <authorList>
            <person name="Banks J.A."/>
            <person name="Nishiyama T."/>
            <person name="Hasebe M."/>
            <person name="Bowman J.L."/>
            <person name="Gribskov M."/>
            <person name="dePamphilis C."/>
            <person name="Albert V.A."/>
            <person name="Aono N."/>
            <person name="Aoyama T."/>
            <person name="Ambrose B.A."/>
            <person name="Ashton N.W."/>
            <person name="Axtell M.J."/>
            <person name="Barker E."/>
            <person name="Barker M.S."/>
            <person name="Bennetzen J.L."/>
            <person name="Bonawitz N.D."/>
            <person name="Chapple C."/>
            <person name="Cheng C."/>
            <person name="Correa L.G."/>
            <person name="Dacre M."/>
            <person name="DeBarry J."/>
            <person name="Dreyer I."/>
            <person name="Elias M."/>
            <person name="Engstrom E.M."/>
            <person name="Estelle M."/>
            <person name="Feng L."/>
            <person name="Finet C."/>
            <person name="Floyd S.K."/>
            <person name="Frommer W.B."/>
            <person name="Fujita T."/>
            <person name="Gramzow L."/>
            <person name="Gutensohn M."/>
            <person name="Harholt J."/>
            <person name="Hattori M."/>
            <person name="Heyl A."/>
            <person name="Hirai T."/>
            <person name="Hiwatashi Y."/>
            <person name="Ishikawa M."/>
            <person name="Iwata M."/>
            <person name="Karol K.G."/>
            <person name="Koehler B."/>
            <person name="Kolukisaoglu U."/>
            <person name="Kubo M."/>
            <person name="Kurata T."/>
            <person name="Lalonde S."/>
            <person name="Li K."/>
            <person name="Li Y."/>
            <person name="Litt A."/>
            <person name="Lyons E."/>
            <person name="Manning G."/>
            <person name="Maruyama T."/>
            <person name="Michael T.P."/>
            <person name="Mikami K."/>
            <person name="Miyazaki S."/>
            <person name="Morinaga S."/>
            <person name="Murata T."/>
            <person name="Mueller-Roeber B."/>
            <person name="Nelson D.R."/>
            <person name="Obara M."/>
            <person name="Oguri Y."/>
            <person name="Olmstead R.G."/>
            <person name="Onodera N."/>
            <person name="Petersen B.L."/>
            <person name="Pils B."/>
            <person name="Prigge M."/>
            <person name="Rensing S.A."/>
            <person name="Riano-Pachon D.M."/>
            <person name="Roberts A.W."/>
            <person name="Sato Y."/>
            <person name="Scheller H.V."/>
            <person name="Schulz B."/>
            <person name="Schulz C."/>
            <person name="Shakirov E.V."/>
            <person name="Shibagaki N."/>
            <person name="Shinohara N."/>
            <person name="Shippen D.E."/>
            <person name="Soerensen I."/>
            <person name="Sotooka R."/>
            <person name="Sugimoto N."/>
            <person name="Sugita M."/>
            <person name="Sumikawa N."/>
            <person name="Tanurdzic M."/>
            <person name="Theissen G."/>
            <person name="Ulvskov P."/>
            <person name="Wakazuki S."/>
            <person name="Weng J.K."/>
            <person name="Willats W.W."/>
            <person name="Wipf D."/>
            <person name="Wolf P.G."/>
            <person name="Yang L."/>
            <person name="Zimmer A.D."/>
            <person name="Zhu Q."/>
            <person name="Mitros T."/>
            <person name="Hellsten U."/>
            <person name="Loque D."/>
            <person name="Otillar R."/>
            <person name="Salamov A."/>
            <person name="Schmutz J."/>
            <person name="Shapiro H."/>
            <person name="Lindquist E."/>
            <person name="Lucas S."/>
            <person name="Rokhsar D."/>
            <person name="Grigoriev I.V."/>
        </authorList>
    </citation>
    <scope>NUCLEOTIDE SEQUENCE [LARGE SCALE GENOMIC DNA]</scope>
</reference>
<dbReference type="KEGG" id="smo:SELMODRAFT_428378"/>
<sequence length="706" mass="79499">MNPGSYVGGAQSSFVQQQQTTRPPLHGYGSGDVLPQQVILPPWQQQGQIGNVEGYGCYGPSYVPPLQQDSGCGSGLPRQATLPPWQQQGQISDGEGYGCYGPGYVGSGITRSPLQQSFVLGSGYGSDIQPPPPPWQQQGFGYVPGPRTNHFQTPLPPALQETSRQATPWEQQGFGSGPRINHVQTPLPPALPETSLQAMTQMVSTKRMRVDDEYLDAQGALELTRRFSKQLRRVFCPSENTYMHVPEHIQNDDELWEWLNEMGYDQLRVDDCMWCRWVPTHIQLPERFLVHIRKSEAPQKVLEVLKQRQWMQPIRETQNRETTLPNTPYVTMDFEACPELALWEEQVVKRNVPREIVGIDELLEPLRPLVAELRYLHFRLFEARGVPLKNVVAMRAARKRGQIDLELPYHPLLLQFCVGAASGQSDFCVFKEGGAPEDICVQAGKTSQPIELKAVFQLAKGDPTGGIDRNRHGFAKMLQCNNKDPRPWHLGIFGERVERLWFALFTYRENGDVESLKVAPEFPTSPRWDRKNLLFDVAPHLNVENISQATLQDVVSLKPEPGFKLLVRYVDTVCSRLNIPLAPIQLHRHHDNFEINVTEAKVIGVGGRSIVLRKGSSSSVIKVAKESSISREVEIHKIVDKLPHVRAMVALEYFGSVTGMYKGGQEAEKCLRCALQTDIPQNMIDCIHWITSDQAANGEQRFVEIN</sequence>